<reference evidence="3" key="1">
    <citation type="submission" date="2019-07" db="EMBL/GenBank/DDBJ databases">
        <title>Chitinimonas sp. nov., isolated from Ny-Alesund, arctica soil.</title>
        <authorList>
            <person name="Xu Q."/>
            <person name="Peng F."/>
        </authorList>
    </citation>
    <scope>NUCLEOTIDE SEQUENCE [LARGE SCALE GENOMIC DNA]</scope>
    <source>
        <strain evidence="3">R3-44</strain>
    </source>
</reference>
<evidence type="ECO:0000256" key="1">
    <source>
        <dbReference type="SAM" id="SignalP"/>
    </source>
</evidence>
<protein>
    <submittedName>
        <fullName evidence="2">Amino acid ABC transporter substrate-binding protein</fullName>
    </submittedName>
</protein>
<proteinExistence type="predicted"/>
<evidence type="ECO:0000313" key="3">
    <source>
        <dbReference type="Proteomes" id="UP000317550"/>
    </source>
</evidence>
<dbReference type="AlphaFoldDB" id="A0A516SCC2"/>
<organism evidence="2 3">
    <name type="scientific">Chitinimonas arctica</name>
    <dbReference type="NCBI Taxonomy" id="2594795"/>
    <lineage>
        <taxon>Bacteria</taxon>
        <taxon>Pseudomonadati</taxon>
        <taxon>Pseudomonadota</taxon>
        <taxon>Betaproteobacteria</taxon>
        <taxon>Neisseriales</taxon>
        <taxon>Chitinibacteraceae</taxon>
        <taxon>Chitinimonas</taxon>
    </lineage>
</organism>
<feature type="chain" id="PRO_5022023830" evidence="1">
    <location>
        <begin position="24"/>
        <end position="259"/>
    </location>
</feature>
<keyword evidence="3" id="KW-1185">Reference proteome</keyword>
<dbReference type="Proteomes" id="UP000317550">
    <property type="component" value="Chromosome"/>
</dbReference>
<sequence>MHLAPLRLLFAASILGGSLMALAADKPASLTVCSENEESYPWILKDKPGLNTIMMRMVEKQLGVKIDIKPLPWKRCMESLRTGEMDGLFKISFKPDRMEMGHFPMSGDKPDGSKRMLDDSYSLYRLKGSNVEWDGKAIKNAQSAIGAQSGFSIVDQLKGLGVRVDDGVRGAGENLQKLVNGRLSGVALQTLEGDINLAERAEFAAKIERIDPPLVSKPYFLMLSKQFVAKYPEFAQQIWNAVGTVRESAEYKNQLKQFK</sequence>
<name>A0A516SCC2_9NEIS</name>
<dbReference type="RefSeq" id="WP_143856721.1">
    <property type="nucleotide sequence ID" value="NZ_CP041730.1"/>
</dbReference>
<dbReference type="Gene3D" id="3.40.190.10">
    <property type="entry name" value="Periplasmic binding protein-like II"/>
    <property type="match status" value="2"/>
</dbReference>
<dbReference type="EMBL" id="CP041730">
    <property type="protein sequence ID" value="QDQ25796.1"/>
    <property type="molecule type" value="Genomic_DNA"/>
</dbReference>
<gene>
    <name evidence="2" type="ORF">FNU76_05205</name>
</gene>
<keyword evidence="1" id="KW-0732">Signal</keyword>
<evidence type="ECO:0000313" key="2">
    <source>
        <dbReference type="EMBL" id="QDQ25796.1"/>
    </source>
</evidence>
<dbReference type="OrthoDB" id="9133137at2"/>
<accession>A0A516SCC2</accession>
<feature type="signal peptide" evidence="1">
    <location>
        <begin position="1"/>
        <end position="23"/>
    </location>
</feature>
<dbReference type="KEGG" id="cari:FNU76_05205"/>
<dbReference type="SUPFAM" id="SSF53850">
    <property type="entry name" value="Periplasmic binding protein-like II"/>
    <property type="match status" value="1"/>
</dbReference>